<feature type="compositionally biased region" description="Pro residues" evidence="1">
    <location>
        <begin position="1"/>
        <end position="25"/>
    </location>
</feature>
<name>A0A9W6PXL2_9ACTN</name>
<organism evidence="3 4">
    <name type="scientific">Actinomadura rubrobrunea</name>
    <dbReference type="NCBI Taxonomy" id="115335"/>
    <lineage>
        <taxon>Bacteria</taxon>
        <taxon>Bacillati</taxon>
        <taxon>Actinomycetota</taxon>
        <taxon>Actinomycetes</taxon>
        <taxon>Streptosporangiales</taxon>
        <taxon>Thermomonosporaceae</taxon>
        <taxon>Actinomadura</taxon>
    </lineage>
</organism>
<keyword evidence="4" id="KW-1185">Reference proteome</keyword>
<dbReference type="RefSeq" id="WP_169803771.1">
    <property type="nucleotide sequence ID" value="NZ_BSRZ01000006.1"/>
</dbReference>
<evidence type="ECO:0000313" key="4">
    <source>
        <dbReference type="Proteomes" id="UP001165124"/>
    </source>
</evidence>
<protein>
    <recommendedName>
        <fullName evidence="5">Secreted protein</fullName>
    </recommendedName>
</protein>
<sequence>MTPPATSPPAAPDPSSSGPPAPPPLAAQAPAVRRARTRRRFRRVGLRTVPGWIRIGTAATLAAVVLLVAATMAAVGDAREGMRTVGHDAGRQVMATGTLYFALSDMDAQVADILLIGREHDLGIGRAESLRRYERRRAEANRAAVEAAQIAGRDEARRRTVREVLDGLGSYERLVGEAMLLDRQSDHPAGELPPNVVETYRKATDLMKLELLPRAYNLTLDSGATVRRSYETDRAAVLAGRLRVGLTGALALVLLIGLQVYLAARFRRLVNPALALATLGALAVAVLGVGMLSAQAGHLKRAKEQGFDSILALNRARAISHSAFADESRYLLDPGRADTYEQTFLDKALSVLYVDPGERPLNLETYYDLLPGAVRSYERAPGGPPVEVLGLLGEEKGNSLGPSERSRLHATVQAYQRVLDNDRRMRELAVRGDRRAAIELRMDRASGAVAAFDAYDRRLALLIQAHQDAFDRAVRAGDDGLAGWDALPTAAALAVAALVLAGVRPRLAEFR</sequence>
<dbReference type="EMBL" id="BSRZ01000006">
    <property type="protein sequence ID" value="GLW64843.1"/>
    <property type="molecule type" value="Genomic_DNA"/>
</dbReference>
<proteinExistence type="predicted"/>
<keyword evidence="2" id="KW-0812">Transmembrane</keyword>
<evidence type="ECO:0008006" key="5">
    <source>
        <dbReference type="Google" id="ProtNLM"/>
    </source>
</evidence>
<reference evidence="3" key="1">
    <citation type="submission" date="2023-02" db="EMBL/GenBank/DDBJ databases">
        <title>Actinomadura rubrobrunea NBRC 14622.</title>
        <authorList>
            <person name="Ichikawa N."/>
            <person name="Sato H."/>
            <person name="Tonouchi N."/>
        </authorList>
    </citation>
    <scope>NUCLEOTIDE SEQUENCE</scope>
    <source>
        <strain evidence="3">NBRC 14622</strain>
    </source>
</reference>
<dbReference type="AlphaFoldDB" id="A0A9W6PXL2"/>
<accession>A0A9W6PXL2</accession>
<feature type="transmembrane region" description="Helical" evidence="2">
    <location>
        <begin position="52"/>
        <end position="75"/>
    </location>
</feature>
<feature type="transmembrane region" description="Helical" evidence="2">
    <location>
        <begin position="244"/>
        <end position="262"/>
    </location>
</feature>
<evidence type="ECO:0000313" key="3">
    <source>
        <dbReference type="EMBL" id="GLW64843.1"/>
    </source>
</evidence>
<gene>
    <name evidence="3" type="ORF">Arub01_30870</name>
</gene>
<evidence type="ECO:0000256" key="2">
    <source>
        <dbReference type="SAM" id="Phobius"/>
    </source>
</evidence>
<feature type="transmembrane region" description="Helical" evidence="2">
    <location>
        <begin position="274"/>
        <end position="294"/>
    </location>
</feature>
<evidence type="ECO:0000256" key="1">
    <source>
        <dbReference type="SAM" id="MobiDB-lite"/>
    </source>
</evidence>
<keyword evidence="2" id="KW-1133">Transmembrane helix</keyword>
<feature type="region of interest" description="Disordered" evidence="1">
    <location>
        <begin position="1"/>
        <end position="34"/>
    </location>
</feature>
<keyword evidence="2" id="KW-0472">Membrane</keyword>
<dbReference type="Proteomes" id="UP001165124">
    <property type="component" value="Unassembled WGS sequence"/>
</dbReference>
<comment type="caution">
    <text evidence="3">The sequence shown here is derived from an EMBL/GenBank/DDBJ whole genome shotgun (WGS) entry which is preliminary data.</text>
</comment>